<sequence>MIVSSDVVENGRSRYEREIARRRRRSTWEVGLRTFTMQVTWIVVLAAGAAVPLAAAVGWPGWVAPVLGFVIVVATGIEKIFGRTTDAAVAVDALRRRLDRERRKRDARSGSDEAEADGFDAYVRGCERAIADFDASMLAYTKKATGREDDGD</sequence>
<feature type="transmembrane region" description="Helical" evidence="1">
    <location>
        <begin position="30"/>
        <end position="53"/>
    </location>
</feature>
<comment type="caution">
    <text evidence="2">The sequence shown here is derived from an EMBL/GenBank/DDBJ whole genome shotgun (WGS) entry which is preliminary data.</text>
</comment>
<keyword evidence="1" id="KW-0472">Membrane</keyword>
<gene>
    <name evidence="2" type="ORF">HD594_001140</name>
</gene>
<feature type="transmembrane region" description="Helical" evidence="1">
    <location>
        <begin position="59"/>
        <end position="77"/>
    </location>
</feature>
<reference evidence="2 3" key="1">
    <citation type="submission" date="2020-08" db="EMBL/GenBank/DDBJ databases">
        <title>Sequencing the genomes of 1000 actinobacteria strains.</title>
        <authorList>
            <person name="Klenk H.-P."/>
        </authorList>
    </citation>
    <scope>NUCLEOTIDE SEQUENCE [LARGE SCALE GENOMIC DNA]</scope>
    <source>
        <strain evidence="2 3">DSM 12511</strain>
    </source>
</reference>
<accession>A0A7X0KU62</accession>
<keyword evidence="3" id="KW-1185">Reference proteome</keyword>
<keyword evidence="1" id="KW-0812">Transmembrane</keyword>
<evidence type="ECO:0000313" key="2">
    <source>
        <dbReference type="EMBL" id="MBB6390827.1"/>
    </source>
</evidence>
<proteinExistence type="predicted"/>
<dbReference type="EMBL" id="JACHML010000001">
    <property type="protein sequence ID" value="MBB6390827.1"/>
    <property type="molecule type" value="Genomic_DNA"/>
</dbReference>
<organism evidence="2 3">
    <name type="scientific">Microbacterium thalassium</name>
    <dbReference type="NCBI Taxonomy" id="362649"/>
    <lineage>
        <taxon>Bacteria</taxon>
        <taxon>Bacillati</taxon>
        <taxon>Actinomycetota</taxon>
        <taxon>Actinomycetes</taxon>
        <taxon>Micrococcales</taxon>
        <taxon>Microbacteriaceae</taxon>
        <taxon>Microbacterium</taxon>
    </lineage>
</organism>
<dbReference type="Proteomes" id="UP000537775">
    <property type="component" value="Unassembled WGS sequence"/>
</dbReference>
<keyword evidence="1" id="KW-1133">Transmembrane helix</keyword>
<evidence type="ECO:0000256" key="1">
    <source>
        <dbReference type="SAM" id="Phobius"/>
    </source>
</evidence>
<protein>
    <submittedName>
        <fullName evidence="2">Uncharacterized membrane protein (DUF485 family)</fullName>
    </submittedName>
</protein>
<evidence type="ECO:0000313" key="3">
    <source>
        <dbReference type="Proteomes" id="UP000537775"/>
    </source>
</evidence>
<dbReference type="AlphaFoldDB" id="A0A7X0KU62"/>
<name>A0A7X0KU62_9MICO</name>